<evidence type="ECO:0000259" key="6">
    <source>
        <dbReference type="PROSITE" id="PS51736"/>
    </source>
</evidence>
<keyword evidence="1" id="KW-0229">DNA integration</keyword>
<dbReference type="Gene3D" id="3.40.50.1390">
    <property type="entry name" value="Resolvase, N-terminal catalytic domain"/>
    <property type="match status" value="1"/>
</dbReference>
<evidence type="ECO:0000313" key="8">
    <source>
        <dbReference type="Proteomes" id="UP000326837"/>
    </source>
</evidence>
<dbReference type="PROSITE" id="PS51736">
    <property type="entry name" value="RECOMBINASES_3"/>
    <property type="match status" value="1"/>
</dbReference>
<name>A0A5K7X7B2_9BACT</name>
<dbReference type="SUPFAM" id="SSF53041">
    <property type="entry name" value="Resolvase-like"/>
    <property type="match status" value="1"/>
</dbReference>
<protein>
    <recommendedName>
        <fullName evidence="6">Resolvase/invertase-type recombinase catalytic domain-containing protein</fullName>
    </recommendedName>
</protein>
<reference evidence="8" key="1">
    <citation type="submission" date="2019-10" db="EMBL/GenBank/DDBJ databases">
        <title>Lacipirellula parvula gen. nov., sp. nov., representing a lineage of planctomycetes widespread in freshwater anoxic habitats, and description of the family Lacipirellulaceae.</title>
        <authorList>
            <person name="Dedysh S.N."/>
            <person name="Kulichevskaya I.S."/>
            <person name="Beletsky A.V."/>
            <person name="Rakitin A.L."/>
            <person name="Mardanov A.V."/>
            <person name="Ivanova A.A."/>
            <person name="Saltykova V.X."/>
            <person name="Rijpstra W.I.C."/>
            <person name="Sinninghe Damste J.S."/>
            <person name="Ravin N.V."/>
        </authorList>
    </citation>
    <scope>NUCLEOTIDE SEQUENCE [LARGE SCALE GENOMIC DNA]</scope>
    <source>
        <strain evidence="8">PX69</strain>
    </source>
</reference>
<dbReference type="GO" id="GO:0000150">
    <property type="term" value="F:DNA strand exchange activity"/>
    <property type="evidence" value="ECO:0007669"/>
    <property type="project" value="InterPro"/>
</dbReference>
<dbReference type="InterPro" id="IPR036162">
    <property type="entry name" value="Resolvase-like_N_sf"/>
</dbReference>
<dbReference type="SMART" id="SM00857">
    <property type="entry name" value="Resolvase"/>
    <property type="match status" value="1"/>
</dbReference>
<dbReference type="Pfam" id="PF00239">
    <property type="entry name" value="Resolvase"/>
    <property type="match status" value="1"/>
</dbReference>
<evidence type="ECO:0000313" key="7">
    <source>
        <dbReference type="EMBL" id="BBO32265.1"/>
    </source>
</evidence>
<keyword evidence="3" id="KW-0233">DNA recombination</keyword>
<evidence type="ECO:0000256" key="3">
    <source>
        <dbReference type="ARBA" id="ARBA00023172"/>
    </source>
</evidence>
<dbReference type="InterPro" id="IPR006119">
    <property type="entry name" value="Resolv_N"/>
</dbReference>
<accession>A0A5K7X7B2</accession>
<dbReference type="PANTHER" id="PTHR30461">
    <property type="entry name" value="DNA-INVERTASE FROM LAMBDOID PROPHAGE"/>
    <property type="match status" value="1"/>
</dbReference>
<evidence type="ECO:0000256" key="2">
    <source>
        <dbReference type="ARBA" id="ARBA00023125"/>
    </source>
</evidence>
<dbReference type="AlphaFoldDB" id="A0A5K7X7B2"/>
<sequence length="214" mass="22900">MKIIVYCRVSTRKQEASGLGLEAQQAAVVAYAQSNAATIASEFIEVETGKRADRPELARAIAACRRQRATLVIAKLDRLARNVAFVANLMEARVSFVCCDNPNATPLTIHILSAVAEDEAKRISQRTKDALARAKARGTVLGKPANLNGIARCKGTAANIQAAQRHASLALPLARKLRDAGETLAAIANRLTDDGILTRTGRAWSATSVMRLLA</sequence>
<feature type="active site" description="O-(5'-phospho-DNA)-serine intermediate" evidence="4 5">
    <location>
        <position position="10"/>
    </location>
</feature>
<dbReference type="GO" id="GO:0015074">
    <property type="term" value="P:DNA integration"/>
    <property type="evidence" value="ECO:0007669"/>
    <property type="project" value="UniProtKB-KW"/>
</dbReference>
<dbReference type="GO" id="GO:0003677">
    <property type="term" value="F:DNA binding"/>
    <property type="evidence" value="ECO:0007669"/>
    <property type="project" value="UniProtKB-KW"/>
</dbReference>
<gene>
    <name evidence="7" type="ORF">PLANPX_1877</name>
</gene>
<organism evidence="7 8">
    <name type="scientific">Lacipirellula parvula</name>
    <dbReference type="NCBI Taxonomy" id="2650471"/>
    <lineage>
        <taxon>Bacteria</taxon>
        <taxon>Pseudomonadati</taxon>
        <taxon>Planctomycetota</taxon>
        <taxon>Planctomycetia</taxon>
        <taxon>Pirellulales</taxon>
        <taxon>Lacipirellulaceae</taxon>
        <taxon>Lacipirellula</taxon>
    </lineage>
</organism>
<proteinExistence type="predicted"/>
<dbReference type="InterPro" id="IPR006118">
    <property type="entry name" value="Recombinase_CS"/>
</dbReference>
<evidence type="ECO:0000256" key="1">
    <source>
        <dbReference type="ARBA" id="ARBA00022908"/>
    </source>
</evidence>
<dbReference type="InterPro" id="IPR050639">
    <property type="entry name" value="SSR_resolvase"/>
</dbReference>
<evidence type="ECO:0000256" key="5">
    <source>
        <dbReference type="PROSITE-ProRule" id="PRU10137"/>
    </source>
</evidence>
<dbReference type="CDD" id="cd03768">
    <property type="entry name" value="SR_ResInv"/>
    <property type="match status" value="1"/>
</dbReference>
<dbReference type="KEGG" id="lpav:PLANPX_1877"/>
<dbReference type="Proteomes" id="UP000326837">
    <property type="component" value="Chromosome"/>
</dbReference>
<keyword evidence="8" id="KW-1185">Reference proteome</keyword>
<feature type="domain" description="Resolvase/invertase-type recombinase catalytic" evidence="6">
    <location>
        <begin position="2"/>
        <end position="138"/>
    </location>
</feature>
<keyword evidence="2" id="KW-0238">DNA-binding</keyword>
<dbReference type="EMBL" id="AP021861">
    <property type="protein sequence ID" value="BBO32265.1"/>
    <property type="molecule type" value="Genomic_DNA"/>
</dbReference>
<dbReference type="PANTHER" id="PTHR30461:SF2">
    <property type="entry name" value="SERINE RECOMBINASE PINE-RELATED"/>
    <property type="match status" value="1"/>
</dbReference>
<dbReference type="RefSeq" id="WP_152098258.1">
    <property type="nucleotide sequence ID" value="NZ_AP021861.1"/>
</dbReference>
<evidence type="ECO:0000256" key="4">
    <source>
        <dbReference type="PIRSR" id="PIRSR606118-50"/>
    </source>
</evidence>
<dbReference type="PROSITE" id="PS00397">
    <property type="entry name" value="RECOMBINASES_1"/>
    <property type="match status" value="1"/>
</dbReference>